<evidence type="ECO:0000313" key="1">
    <source>
        <dbReference type="EMBL" id="MEX3739386.1"/>
    </source>
</evidence>
<keyword evidence="2" id="KW-1185">Reference proteome</keyword>
<gene>
    <name evidence="1" type="ORF">ABFW12_14235</name>
</gene>
<organism evidence="1 2">
    <name type="scientific">Mycolicibacterium porcinum</name>
    <dbReference type="NCBI Taxonomy" id="39693"/>
    <lineage>
        <taxon>Bacteria</taxon>
        <taxon>Bacillati</taxon>
        <taxon>Actinomycetota</taxon>
        <taxon>Actinomycetes</taxon>
        <taxon>Mycobacteriales</taxon>
        <taxon>Mycobacteriaceae</taxon>
        <taxon>Mycolicibacterium</taxon>
    </lineage>
</organism>
<comment type="caution">
    <text evidence="1">The sequence shown here is derived from an EMBL/GenBank/DDBJ whole genome shotgun (WGS) entry which is preliminary data.</text>
</comment>
<dbReference type="EMBL" id="JBDLOU010000026">
    <property type="protein sequence ID" value="MEX3739386.1"/>
    <property type="molecule type" value="Genomic_DNA"/>
</dbReference>
<evidence type="ECO:0000313" key="2">
    <source>
        <dbReference type="Proteomes" id="UP001558474"/>
    </source>
</evidence>
<dbReference type="Gene3D" id="3.40.50.1820">
    <property type="entry name" value="alpha/beta hydrolase"/>
    <property type="match status" value="1"/>
</dbReference>
<dbReference type="SUPFAM" id="SSF53474">
    <property type="entry name" value="alpha/beta-Hydrolases"/>
    <property type="match status" value="1"/>
</dbReference>
<accession>A0ABV3VD86</accession>
<dbReference type="RefSeq" id="WP_368573171.1">
    <property type="nucleotide sequence ID" value="NZ_JBDLOU010000026.1"/>
</dbReference>
<reference evidence="1 2" key="1">
    <citation type="submission" date="2024-04" db="EMBL/GenBank/DDBJ databases">
        <title>Genomic Markers of Mycobacteria.</title>
        <authorList>
            <person name="Soliman M.S."/>
            <person name="Elkholy A."/>
            <person name="Soliman N.S."/>
            <person name="Abbas A."/>
            <person name="Khayrat S."/>
            <person name="Shawky S."/>
        </authorList>
    </citation>
    <scope>NUCLEOTIDE SEQUENCE [LARGE SCALE GENOMIC DNA]</scope>
    <source>
        <strain evidence="1 2">Egy-CU-AM5</strain>
    </source>
</reference>
<evidence type="ECO:0008006" key="3">
    <source>
        <dbReference type="Google" id="ProtNLM"/>
    </source>
</evidence>
<protein>
    <recommendedName>
        <fullName evidence="3">Alpha/beta hydrolase</fullName>
    </recommendedName>
</protein>
<proteinExistence type="predicted"/>
<name>A0ABV3VD86_9MYCO</name>
<dbReference type="InterPro" id="IPR029058">
    <property type="entry name" value="AB_hydrolase_fold"/>
</dbReference>
<dbReference type="Proteomes" id="UP001558474">
    <property type="component" value="Unassembled WGS sequence"/>
</dbReference>
<sequence>MSAIGEAAAAVREVHRPHDTTIQYTVNGPADGPTLVFVHGWGCDRHDFDAVTQHVSQRYPVTLFAVRSLIRPEAIERYRDRIDIVPVDLGSHHFHVESPGGTAELLMQATQPSVDR</sequence>